<dbReference type="Proteomes" id="UP001438707">
    <property type="component" value="Unassembled WGS sequence"/>
</dbReference>
<organism evidence="2 3">
    <name type="scientific">Apatococcus lobatus</name>
    <dbReference type="NCBI Taxonomy" id="904363"/>
    <lineage>
        <taxon>Eukaryota</taxon>
        <taxon>Viridiplantae</taxon>
        <taxon>Chlorophyta</taxon>
        <taxon>core chlorophytes</taxon>
        <taxon>Trebouxiophyceae</taxon>
        <taxon>Chlorellales</taxon>
        <taxon>Chlorellaceae</taxon>
        <taxon>Apatococcus</taxon>
    </lineage>
</organism>
<sequence length="370" mass="40560">MPGRPLLVRRARNKKEKVSSHDPGPGIYKRFDSSGKLRQPHPCEVSLPSVRLDQDGKERKQNFKLCNIETAGGKCFSEGAAGPIGMLGEFVHSQLSGKGAMDYRTKNRCLHRLNDWLKFGRPEDLRACPKPVQTAVLDWVRCLPSLQLGRNIAEDSWSRAAVASLLGDFPKPLRPIPSKIQSLVDQAARLLDCPEAAPESSEDSGVSQMDIEKSARWQEDSPATPCTSCGPQASLDKTATPAASVNQDPALSSGPGQTHYDDTRTLKPFGQGDLEQVTSRQRSACSPLSPAAAESPTLNRHHTSRHHMESHHDTPFNAGSAAASDVEDDLVFAHGRWDSALWEPSAHSQLLLHEALPWQPNHTWHGCTFL</sequence>
<protein>
    <submittedName>
        <fullName evidence="2">Uncharacterized protein</fullName>
    </submittedName>
</protein>
<feature type="compositionally biased region" description="Basic and acidic residues" evidence="1">
    <location>
        <begin position="210"/>
        <end position="219"/>
    </location>
</feature>
<feature type="region of interest" description="Disordered" evidence="1">
    <location>
        <begin position="195"/>
        <end position="320"/>
    </location>
</feature>
<dbReference type="EMBL" id="JALJOS010000063">
    <property type="protein sequence ID" value="KAK9817634.1"/>
    <property type="molecule type" value="Genomic_DNA"/>
</dbReference>
<feature type="compositionally biased region" description="Polar residues" evidence="1">
    <location>
        <begin position="224"/>
        <end position="256"/>
    </location>
</feature>
<gene>
    <name evidence="2" type="ORF">WJX74_010610</name>
</gene>
<keyword evidence="3" id="KW-1185">Reference proteome</keyword>
<proteinExistence type="predicted"/>
<evidence type="ECO:0000256" key="1">
    <source>
        <dbReference type="SAM" id="MobiDB-lite"/>
    </source>
</evidence>
<comment type="caution">
    <text evidence="2">The sequence shown here is derived from an EMBL/GenBank/DDBJ whole genome shotgun (WGS) entry which is preliminary data.</text>
</comment>
<feature type="region of interest" description="Disordered" evidence="1">
    <location>
        <begin position="1"/>
        <end position="40"/>
    </location>
</feature>
<reference evidence="2 3" key="1">
    <citation type="journal article" date="2024" name="Nat. Commun.">
        <title>Phylogenomics reveals the evolutionary origins of lichenization in chlorophyte algae.</title>
        <authorList>
            <person name="Puginier C."/>
            <person name="Libourel C."/>
            <person name="Otte J."/>
            <person name="Skaloud P."/>
            <person name="Haon M."/>
            <person name="Grisel S."/>
            <person name="Petersen M."/>
            <person name="Berrin J.G."/>
            <person name="Delaux P.M."/>
            <person name="Dal Grande F."/>
            <person name="Keller J."/>
        </authorList>
    </citation>
    <scope>NUCLEOTIDE SEQUENCE [LARGE SCALE GENOMIC DNA]</scope>
    <source>
        <strain evidence="2 3">SAG 2145</strain>
    </source>
</reference>
<name>A0AAW1QBA9_9CHLO</name>
<feature type="compositionally biased region" description="Polar residues" evidence="1">
    <location>
        <begin position="276"/>
        <end position="286"/>
    </location>
</feature>
<accession>A0AAW1QBA9</accession>
<evidence type="ECO:0000313" key="2">
    <source>
        <dbReference type="EMBL" id="KAK9817634.1"/>
    </source>
</evidence>
<evidence type="ECO:0000313" key="3">
    <source>
        <dbReference type="Proteomes" id="UP001438707"/>
    </source>
</evidence>
<dbReference type="AlphaFoldDB" id="A0AAW1QBA9"/>